<evidence type="ECO:0000313" key="3">
    <source>
        <dbReference type="Proteomes" id="UP000183809"/>
    </source>
</evidence>
<gene>
    <name evidence="2" type="ORF">BKCO1_4200045</name>
</gene>
<feature type="compositionally biased region" description="Polar residues" evidence="1">
    <location>
        <begin position="1"/>
        <end position="12"/>
    </location>
</feature>
<proteinExistence type="predicted"/>
<dbReference type="Proteomes" id="UP000183809">
    <property type="component" value="Unassembled WGS sequence"/>
</dbReference>
<reference evidence="2 3" key="1">
    <citation type="submission" date="2016-10" db="EMBL/GenBank/DDBJ databases">
        <title>Proteomics and genomics reveal pathogen-plant mechanisms compatible with a hemibiotrophic lifestyle of Diplodia corticola.</title>
        <authorList>
            <person name="Fernandes I."/>
            <person name="De Jonge R."/>
            <person name="Van De Peer Y."/>
            <person name="Devreese B."/>
            <person name="Alves A."/>
            <person name="Esteves A.C."/>
        </authorList>
    </citation>
    <scope>NUCLEOTIDE SEQUENCE [LARGE SCALE GENOMIC DNA]</scope>
    <source>
        <strain evidence="2 3">CBS 112549</strain>
    </source>
</reference>
<accession>A0A1J9RHK9</accession>
<dbReference type="STRING" id="236234.A0A1J9RHK9"/>
<protein>
    <submittedName>
        <fullName evidence="2">Calcium-independent phospholipase a2-gamma</fullName>
    </submittedName>
</protein>
<name>A0A1J9RHK9_9PEZI</name>
<dbReference type="OrthoDB" id="626167at2759"/>
<feature type="region of interest" description="Disordered" evidence="1">
    <location>
        <begin position="1"/>
        <end position="70"/>
    </location>
</feature>
<dbReference type="Gene3D" id="3.40.1090.10">
    <property type="entry name" value="Cytosolic phospholipase A2 catalytic domain"/>
    <property type="match status" value="1"/>
</dbReference>
<feature type="compositionally biased region" description="Basic and acidic residues" evidence="1">
    <location>
        <begin position="44"/>
        <end position="70"/>
    </location>
</feature>
<keyword evidence="3" id="KW-1185">Reference proteome</keyword>
<dbReference type="RefSeq" id="XP_020128295.1">
    <property type="nucleotide sequence ID" value="XM_020275902.1"/>
</dbReference>
<evidence type="ECO:0000313" key="2">
    <source>
        <dbReference type="EMBL" id="OJD32035.1"/>
    </source>
</evidence>
<dbReference type="GeneID" id="31016163"/>
<sequence length="473" mass="53185">MVDRTNTSSTEQSHGSRGSNASSGSSKSRESIRAFFSRKATNTSDRRASTAKESKDKKSPTVSRDGLKIPDERNARDLLRDEHDAWEYNTVLLLGGRRSNAMIQLFALKALMSEIEKLEVRNNAQSSFDSPLILCQRNENPAGLSGAAPDETPKNHDAGYLPCHYFDFAGGTSTGGLIAILLGRLRMTVDEAITAYEDLNPFQKYTTTPTKRRASNQEKEFRERLDSAVKRPVMRLPGTMVKNVPISTKLASGPYMCKTFLRDDAGSKVDLSTCKSDDRRGEEIIDAACKIINQPKRTWVLRMPKRRNTKTGSPKSDFLMGISRSQGAETRTLERFSTKDVPKFIEQGADTLDSGADILSLLEKNRSSDANAVRWLEQIGKCAEYLVEKRQRRAQTANWERFALGTDYRCGYCVAEGRPKDPERSYDQYLLIEHLQTKHRAPPSDDDRFDTYCEILRHFRTVAVAQEPGVEQC</sequence>
<dbReference type="EMBL" id="MNUE01000042">
    <property type="protein sequence ID" value="OJD32035.1"/>
    <property type="molecule type" value="Genomic_DNA"/>
</dbReference>
<comment type="caution">
    <text evidence="2">The sequence shown here is derived from an EMBL/GenBank/DDBJ whole genome shotgun (WGS) entry which is preliminary data.</text>
</comment>
<feature type="compositionally biased region" description="Low complexity" evidence="1">
    <location>
        <begin position="13"/>
        <end position="26"/>
    </location>
</feature>
<organism evidence="2 3">
    <name type="scientific">Diplodia corticola</name>
    <dbReference type="NCBI Taxonomy" id="236234"/>
    <lineage>
        <taxon>Eukaryota</taxon>
        <taxon>Fungi</taxon>
        <taxon>Dikarya</taxon>
        <taxon>Ascomycota</taxon>
        <taxon>Pezizomycotina</taxon>
        <taxon>Dothideomycetes</taxon>
        <taxon>Dothideomycetes incertae sedis</taxon>
        <taxon>Botryosphaeriales</taxon>
        <taxon>Botryosphaeriaceae</taxon>
        <taxon>Diplodia</taxon>
    </lineage>
</organism>
<dbReference type="InterPro" id="IPR016035">
    <property type="entry name" value="Acyl_Trfase/lysoPLipase"/>
</dbReference>
<dbReference type="SUPFAM" id="SSF52151">
    <property type="entry name" value="FabD/lysophospholipase-like"/>
    <property type="match status" value="1"/>
</dbReference>
<evidence type="ECO:0000256" key="1">
    <source>
        <dbReference type="SAM" id="MobiDB-lite"/>
    </source>
</evidence>
<dbReference type="AlphaFoldDB" id="A0A1J9RHK9"/>